<dbReference type="InterPro" id="IPR027417">
    <property type="entry name" value="P-loop_NTPase"/>
</dbReference>
<evidence type="ECO:0000259" key="9">
    <source>
        <dbReference type="PROSITE" id="PS50234"/>
    </source>
</evidence>
<comment type="function">
    <text evidence="6">Exhibits ATPase activity in vitro.</text>
</comment>
<dbReference type="GO" id="GO:0016887">
    <property type="term" value="F:ATP hydrolysis activity"/>
    <property type="evidence" value="ECO:0007669"/>
    <property type="project" value="InterPro"/>
</dbReference>
<feature type="compositionally biased region" description="Basic and acidic residues" evidence="8">
    <location>
        <begin position="1027"/>
        <end position="1043"/>
    </location>
</feature>
<dbReference type="InterPro" id="IPR039891">
    <property type="entry name" value="VWA8"/>
</dbReference>
<feature type="region of interest" description="Disordered" evidence="8">
    <location>
        <begin position="1024"/>
        <end position="1066"/>
    </location>
</feature>
<evidence type="ECO:0000256" key="7">
    <source>
        <dbReference type="ARBA" id="ARBA00070377"/>
    </source>
</evidence>
<dbReference type="PANTHER" id="PTHR21610:SF9">
    <property type="entry name" value="VON WILLEBRAND FACTOR A DOMAIN-CONTAINING PROTEIN 8"/>
    <property type="match status" value="1"/>
</dbReference>
<proteinExistence type="predicted"/>
<dbReference type="InterPro" id="IPR011704">
    <property type="entry name" value="ATPase_dyneun-rel_AAA"/>
</dbReference>
<name>A0A1Q3F8V4_CULTA</name>
<evidence type="ECO:0000256" key="6">
    <source>
        <dbReference type="ARBA" id="ARBA00055988"/>
    </source>
</evidence>
<dbReference type="PROSITE" id="PS50234">
    <property type="entry name" value="VWFA"/>
    <property type="match status" value="1"/>
</dbReference>
<evidence type="ECO:0000256" key="4">
    <source>
        <dbReference type="ARBA" id="ARBA00022946"/>
    </source>
</evidence>
<accession>A0A1Q3F8V4</accession>
<evidence type="ECO:0000256" key="8">
    <source>
        <dbReference type="SAM" id="MobiDB-lite"/>
    </source>
</evidence>
<organism evidence="10">
    <name type="scientific">Culex tarsalis</name>
    <name type="common">Encephalitis mosquito</name>
    <dbReference type="NCBI Taxonomy" id="7177"/>
    <lineage>
        <taxon>Eukaryota</taxon>
        <taxon>Metazoa</taxon>
        <taxon>Ecdysozoa</taxon>
        <taxon>Arthropoda</taxon>
        <taxon>Hexapoda</taxon>
        <taxon>Insecta</taxon>
        <taxon>Pterygota</taxon>
        <taxon>Neoptera</taxon>
        <taxon>Endopterygota</taxon>
        <taxon>Diptera</taxon>
        <taxon>Nematocera</taxon>
        <taxon>Culicoidea</taxon>
        <taxon>Culicidae</taxon>
        <taxon>Culicinae</taxon>
        <taxon>Culicini</taxon>
        <taxon>Culex</taxon>
        <taxon>Culex</taxon>
    </lineage>
</organism>
<dbReference type="GO" id="GO:0032991">
    <property type="term" value="C:protein-containing complex"/>
    <property type="evidence" value="ECO:0007669"/>
    <property type="project" value="UniProtKB-ARBA"/>
</dbReference>
<dbReference type="Pfam" id="PF07728">
    <property type="entry name" value="AAA_5"/>
    <property type="match status" value="3"/>
</dbReference>
<dbReference type="EMBL" id="GFDL01011045">
    <property type="protein sequence ID" value="JAV24000.1"/>
    <property type="molecule type" value="Transcribed_RNA"/>
</dbReference>
<evidence type="ECO:0000313" key="10">
    <source>
        <dbReference type="EMBL" id="JAV24000.1"/>
    </source>
</evidence>
<reference evidence="10" key="1">
    <citation type="submission" date="2017-01" db="EMBL/GenBank/DDBJ databases">
        <title>A deep insight into the sialotranscriptome of adult male and female Cluex tarsalis mosquitoes.</title>
        <authorList>
            <person name="Ribeiro J.M."/>
            <person name="Moreira F."/>
            <person name="Bernard K.A."/>
            <person name="Calvo E."/>
        </authorList>
    </citation>
    <scope>NUCLEOTIDE SEQUENCE</scope>
    <source>
        <strain evidence="10">Kern County</strain>
        <tissue evidence="10">Salivary glands</tissue>
    </source>
</reference>
<sequence length="1387" mass="156486">MLPRNAQTIRRLSVLKRILTGSSSANSTSTRFCSTTGATIRIDDVEKQIEPPKQPELVPNGYVKVSEDGEANLSQTRLHHLRWMLQKDKLGQDMILLGRPGNLRRNLIMQFSELTRREIEYILLNRDTTESDLKQRREIQDGTATYYNQSAVRAATEGRILVIEGVEKTERNVLPILNNLLENREMHLEDGRFLIAAKNYDSLLERFNQEQLDKWGLVRVSKDFRVIALGLPVPKYRGSPLDPPLRSRFQARDVSDLPYLDILTEAKLLANEKSPELLTKLTSFGFSVLSSASSLPDFPIDNIRYIGMLVNNNPLQSEHSLLTRLYPYPVFLEKEGIGLTKSLMESLQILPDQAPSTQIVSVDPVNDDTLSVNLKVNTKPVTFTMQRGKSDVKRPPSTYKNTNYQQNLLAELIQSIAVGDVCLIGPKGCGKSIVANELCRLIDQQVETMVLYQDMTARDLIQKRTTKLNGDTIWQDSPLLLAALRGHVISLDGIHRLHHSTLAILHRLVHDREMQLYDGRRLMRHDRYDRLLQMGFSKEDLTTRGILRIDPAFRIITMAEPHQKTGTNWITAETLNLFLFHEIRGLSQDEELKVIDSLYGPLDNTMHQILKVAHHLRSASDTTMKNLASNLSTRQLLRIARRLHEYGEHLSDRSAYSILHNTFLTKFMPNLPRSVLENALRSCDVTAGRESRPEDVTISTDHGVLRIGKTQVPIYQTEAVSKVPDIVFYNVPQHVKLMERLLQDFTLGEHLLLVGNQGVGKNKIADRLLQLMNRPREYIQLHRDTTVQSLTLQASIRDGKIIYEDSPLVKAVKNGHVLVVDEADKAPIHVTCILKTLVENGEMMLSDGRKICPPARGTPEANESLIYTHPDFRMIVLANRPGFPFLGNDFFAALGDLFSCHAVDNPSPNSEIYLLKQYGPDVPEKTIRKLVDAFSELRDMADSGILNYPYSTREVVAIVKHLQRFPSDDMAELIGNVLDYDRHTPETLDQVTNVLLKHGLEIAPYAKNELASLRRQREIQMTIKSHSGKDVSGPKHGKVDPNNDPHVGGNTWAGGSGGRDTAGLGGKGGPYRLDSGHKVHQLSDAEKDDIPEHVKQAAREMNRKAFEQKLKEIQMSGYDHKVYTEFSAPVQKQVQQLRVILQALQAKSKERQWQKHQTSGEMDDTKLVEGITGEKNIYKKRAEQEPEPGQPQEKPKRLKLVVDVSGSMYRFNGYDGRLDRQLEAVVMVMEAFDGFETKIKYDIVGHSGEAVEIPFINVNNTPKDDKRRLETIKMMHAHSQFCWSGDHTLAAARNAVDSLSKEDCDEAIVVVLSDANLSRYGISPRNLNDILQKQAPKVQAYVIFIGSLGDEAQLIANNMTAGKSFVCMNLEQLPQILKQIFAASVLQ</sequence>
<dbReference type="SUPFAM" id="SSF52540">
    <property type="entry name" value="P-loop containing nucleoside triphosphate hydrolases"/>
    <property type="match status" value="3"/>
</dbReference>
<keyword evidence="5" id="KW-0496">Mitochondrion</keyword>
<dbReference type="SUPFAM" id="SSF53300">
    <property type="entry name" value="vWA-like"/>
    <property type="match status" value="1"/>
</dbReference>
<dbReference type="GO" id="GO:0005739">
    <property type="term" value="C:mitochondrion"/>
    <property type="evidence" value="ECO:0007669"/>
    <property type="project" value="UniProtKB-SubCell"/>
</dbReference>
<comment type="subcellular location">
    <subcellularLocation>
        <location evidence="1">Mitochondrion</location>
    </subcellularLocation>
</comment>
<dbReference type="Gene3D" id="3.40.50.300">
    <property type="entry name" value="P-loop containing nucleotide triphosphate hydrolases"/>
    <property type="match status" value="3"/>
</dbReference>
<dbReference type="FunFam" id="3.40.50.300:FF:000663">
    <property type="entry name" value="von Willebrand factor A domain containing 8"/>
    <property type="match status" value="1"/>
</dbReference>
<dbReference type="InterPro" id="IPR002035">
    <property type="entry name" value="VWF_A"/>
</dbReference>
<protein>
    <recommendedName>
        <fullName evidence="7">von Willebrand factor A domain-containing protein 8</fullName>
    </recommendedName>
</protein>
<dbReference type="Gene3D" id="3.40.50.410">
    <property type="entry name" value="von Willebrand factor, type A domain"/>
    <property type="match status" value="1"/>
</dbReference>
<keyword evidence="3" id="KW-0067">ATP-binding</keyword>
<evidence type="ECO:0000256" key="2">
    <source>
        <dbReference type="ARBA" id="ARBA00022741"/>
    </source>
</evidence>
<dbReference type="SMART" id="SM00327">
    <property type="entry name" value="VWA"/>
    <property type="match status" value="1"/>
</dbReference>
<dbReference type="PANTHER" id="PTHR21610">
    <property type="entry name" value="VON WILLEBRAND FACTOR A DOMAIN-CONTAINING PROTEIN 8"/>
    <property type="match status" value="1"/>
</dbReference>
<dbReference type="GO" id="GO:0005524">
    <property type="term" value="F:ATP binding"/>
    <property type="evidence" value="ECO:0007669"/>
    <property type="project" value="UniProtKB-KW"/>
</dbReference>
<dbReference type="InterPro" id="IPR036465">
    <property type="entry name" value="vWFA_dom_sf"/>
</dbReference>
<feature type="compositionally biased region" description="Gly residues" evidence="8">
    <location>
        <begin position="1051"/>
        <end position="1066"/>
    </location>
</feature>
<keyword evidence="2" id="KW-0547">Nucleotide-binding</keyword>
<evidence type="ECO:0000256" key="1">
    <source>
        <dbReference type="ARBA" id="ARBA00004173"/>
    </source>
</evidence>
<keyword evidence="4" id="KW-0809">Transit peptide</keyword>
<dbReference type="FunFam" id="3.40.50.300:FF:000587">
    <property type="entry name" value="von Willebrand factor A domain containing 8"/>
    <property type="match status" value="1"/>
</dbReference>
<evidence type="ECO:0000256" key="3">
    <source>
        <dbReference type="ARBA" id="ARBA00022840"/>
    </source>
</evidence>
<dbReference type="SMART" id="SM00382">
    <property type="entry name" value="AAA"/>
    <property type="match status" value="2"/>
</dbReference>
<evidence type="ECO:0000256" key="5">
    <source>
        <dbReference type="ARBA" id="ARBA00023128"/>
    </source>
</evidence>
<dbReference type="InterPro" id="IPR003593">
    <property type="entry name" value="AAA+_ATPase"/>
</dbReference>
<feature type="domain" description="VWFA" evidence="9">
    <location>
        <begin position="1197"/>
        <end position="1380"/>
    </location>
</feature>